<dbReference type="AlphaFoldDB" id="A0A150WYS6"/>
<dbReference type="EMBL" id="LRDB01000053">
    <property type="protein sequence ID" value="KYG71576.1"/>
    <property type="molecule type" value="Genomic_DNA"/>
</dbReference>
<evidence type="ECO:0000256" key="2">
    <source>
        <dbReference type="ARBA" id="ARBA00009009"/>
    </source>
</evidence>
<reference evidence="5 6" key="1">
    <citation type="submission" date="2016-01" db="EMBL/GenBank/DDBJ databases">
        <title>Genome sequencing of Roseivirga echinicomitans KMM 6058.</title>
        <authorList>
            <person name="Selvaratnam C."/>
            <person name="Thevarajoo S."/>
            <person name="Goh K.M."/>
            <person name="Ee R."/>
            <person name="Chan K.-G."/>
            <person name="Chong C.S."/>
        </authorList>
    </citation>
    <scope>NUCLEOTIDE SEQUENCE [LARGE SCALE GENOMIC DNA]</scope>
    <source>
        <strain evidence="5 6">KMM 6058</strain>
    </source>
</reference>
<dbReference type="InterPro" id="IPR045155">
    <property type="entry name" value="Beta-lactam_cat"/>
</dbReference>
<dbReference type="InterPro" id="IPR012338">
    <property type="entry name" value="Beta-lactam/transpept-like"/>
</dbReference>
<dbReference type="Proteomes" id="UP000075615">
    <property type="component" value="Unassembled WGS sequence"/>
</dbReference>
<proteinExistence type="inferred from homology"/>
<comment type="caution">
    <text evidence="5">The sequence shown here is derived from an EMBL/GenBank/DDBJ whole genome shotgun (WGS) entry which is preliminary data.</text>
</comment>
<dbReference type="GO" id="GO:0030655">
    <property type="term" value="P:beta-lactam antibiotic catabolic process"/>
    <property type="evidence" value="ECO:0007669"/>
    <property type="project" value="InterPro"/>
</dbReference>
<name>A0A150WYS6_9BACT</name>
<comment type="catalytic activity">
    <reaction evidence="1">
        <text>a beta-lactam + H2O = a substituted beta-amino acid</text>
        <dbReference type="Rhea" id="RHEA:20401"/>
        <dbReference type="ChEBI" id="CHEBI:15377"/>
        <dbReference type="ChEBI" id="CHEBI:35627"/>
        <dbReference type="ChEBI" id="CHEBI:140347"/>
        <dbReference type="EC" id="3.5.2.6"/>
    </reaction>
</comment>
<dbReference type="Gene3D" id="3.40.710.10">
    <property type="entry name" value="DD-peptidase/beta-lactamase superfamily"/>
    <property type="match status" value="1"/>
</dbReference>
<dbReference type="SUPFAM" id="SSF56601">
    <property type="entry name" value="beta-lactamase/transpeptidase-like"/>
    <property type="match status" value="1"/>
</dbReference>
<evidence type="ECO:0000256" key="1">
    <source>
        <dbReference type="ARBA" id="ARBA00001526"/>
    </source>
</evidence>
<accession>A0A150WYS6</accession>
<dbReference type="GO" id="GO:0046677">
    <property type="term" value="P:response to antibiotic"/>
    <property type="evidence" value="ECO:0007669"/>
    <property type="project" value="InterPro"/>
</dbReference>
<evidence type="ECO:0000259" key="4">
    <source>
        <dbReference type="Pfam" id="PF13354"/>
    </source>
</evidence>
<dbReference type="PANTHER" id="PTHR35333">
    <property type="entry name" value="BETA-LACTAMASE"/>
    <property type="match status" value="1"/>
</dbReference>
<organism evidence="5 6">
    <name type="scientific">Roseivirga echinicomitans</name>
    <dbReference type="NCBI Taxonomy" id="296218"/>
    <lineage>
        <taxon>Bacteria</taxon>
        <taxon>Pseudomonadati</taxon>
        <taxon>Bacteroidota</taxon>
        <taxon>Cytophagia</taxon>
        <taxon>Cytophagales</taxon>
        <taxon>Roseivirgaceae</taxon>
        <taxon>Roseivirga</taxon>
    </lineage>
</organism>
<protein>
    <recommendedName>
        <fullName evidence="3">beta-lactamase</fullName>
        <ecNumber evidence="3">3.5.2.6</ecNumber>
    </recommendedName>
</protein>
<dbReference type="PANTHER" id="PTHR35333:SF3">
    <property type="entry name" value="BETA-LACTAMASE-TYPE TRANSPEPTIDASE FOLD CONTAINING PROTEIN"/>
    <property type="match status" value="1"/>
</dbReference>
<evidence type="ECO:0000256" key="3">
    <source>
        <dbReference type="ARBA" id="ARBA00012865"/>
    </source>
</evidence>
<dbReference type="Pfam" id="PF13354">
    <property type="entry name" value="Beta-lactamase2"/>
    <property type="match status" value="2"/>
</dbReference>
<feature type="domain" description="Beta-lactamase class A catalytic" evidence="4">
    <location>
        <begin position="129"/>
        <end position="279"/>
    </location>
</feature>
<feature type="domain" description="Beta-lactamase class A catalytic" evidence="4">
    <location>
        <begin position="78"/>
        <end position="126"/>
    </location>
</feature>
<gene>
    <name evidence="5" type="ORF">AWN68_12440</name>
</gene>
<comment type="similarity">
    <text evidence="2">Belongs to the class-A beta-lactamase family.</text>
</comment>
<evidence type="ECO:0000313" key="6">
    <source>
        <dbReference type="Proteomes" id="UP000075615"/>
    </source>
</evidence>
<dbReference type="GO" id="GO:0008800">
    <property type="term" value="F:beta-lactamase activity"/>
    <property type="evidence" value="ECO:0007669"/>
    <property type="project" value="UniProtKB-EC"/>
</dbReference>
<dbReference type="InterPro" id="IPR000871">
    <property type="entry name" value="Beta-lactam_class-A"/>
</dbReference>
<dbReference type="STRING" id="296218.AWN68_12440"/>
<sequence length="303" mass="33859">MLNNNYNFSSLAFFSKEEKSISDEQPPGLPIKLDGFKVAPLVSLADADLQQKLSEIVANNKKWAALAKSKKLSIGLVDLRDPANVKYANINGDNMMYAASLPKIAVLLAATDAIEKGELVETDEIKADMRLMIAKSNNAATTRMIDRIGLDKIAEVMQDPEYDFYDRTHGGGLWVGKRYAKTGPRKGDPLKNISHGATATQVSRFYYLLAFGQLVNFERSKEMLGYLGDPELHHKFVNTMDQLAPKAQVYRKSGSWRDFHSDSALIWGPNWRRYIIVALAEDADGEKLMRDLIKEVDGALKTQ</sequence>
<evidence type="ECO:0000313" key="5">
    <source>
        <dbReference type="EMBL" id="KYG71576.1"/>
    </source>
</evidence>
<dbReference type="OrthoDB" id="5291324at2"/>
<dbReference type="EC" id="3.5.2.6" evidence="3"/>
<keyword evidence="6" id="KW-1185">Reference proteome</keyword>